<dbReference type="Proteomes" id="UP000002051">
    <property type="component" value="Chromosome 3"/>
</dbReference>
<gene>
    <name evidence="1" type="ordered locus">MTR_3g108940</name>
</gene>
<organism evidence="1 3">
    <name type="scientific">Medicago truncatula</name>
    <name type="common">Barrel medic</name>
    <name type="synonym">Medicago tribuloides</name>
    <dbReference type="NCBI Taxonomy" id="3880"/>
    <lineage>
        <taxon>Eukaryota</taxon>
        <taxon>Viridiplantae</taxon>
        <taxon>Streptophyta</taxon>
        <taxon>Embryophyta</taxon>
        <taxon>Tracheophyta</taxon>
        <taxon>Spermatophyta</taxon>
        <taxon>Magnoliopsida</taxon>
        <taxon>eudicotyledons</taxon>
        <taxon>Gunneridae</taxon>
        <taxon>Pentapetalae</taxon>
        <taxon>rosids</taxon>
        <taxon>fabids</taxon>
        <taxon>Fabales</taxon>
        <taxon>Fabaceae</taxon>
        <taxon>Papilionoideae</taxon>
        <taxon>50 kb inversion clade</taxon>
        <taxon>NPAAA clade</taxon>
        <taxon>Hologalegina</taxon>
        <taxon>IRL clade</taxon>
        <taxon>Trifolieae</taxon>
        <taxon>Medicago</taxon>
    </lineage>
</organism>
<dbReference type="PaxDb" id="3880-AES73796"/>
<reference evidence="1 3" key="2">
    <citation type="journal article" date="2014" name="BMC Genomics">
        <title>An improved genome release (version Mt4.0) for the model legume Medicago truncatula.</title>
        <authorList>
            <person name="Tang H."/>
            <person name="Krishnakumar V."/>
            <person name="Bidwell S."/>
            <person name="Rosen B."/>
            <person name="Chan A."/>
            <person name="Zhou S."/>
            <person name="Gentzbittel L."/>
            <person name="Childs K.L."/>
            <person name="Yandell M."/>
            <person name="Gundlach H."/>
            <person name="Mayer K.F."/>
            <person name="Schwartz D.C."/>
            <person name="Town C.D."/>
        </authorList>
    </citation>
    <scope>GENOME REANNOTATION</scope>
    <source>
        <strain evidence="2 3">cv. Jemalong A17</strain>
    </source>
</reference>
<dbReference type="EnsemblPlants" id="AES73796">
    <property type="protein sequence ID" value="AES73796"/>
    <property type="gene ID" value="MTR_3g108940"/>
</dbReference>
<evidence type="ECO:0000313" key="3">
    <source>
        <dbReference type="Proteomes" id="UP000002051"/>
    </source>
</evidence>
<keyword evidence="3" id="KW-1185">Reference proteome</keyword>
<dbReference type="EMBL" id="CM001219">
    <property type="protein sequence ID" value="AES73796.1"/>
    <property type="molecule type" value="Genomic_DNA"/>
</dbReference>
<protein>
    <submittedName>
        <fullName evidence="1 2">Uncharacterized protein</fullName>
    </submittedName>
</protein>
<dbReference type="AlphaFoldDB" id="G7J2S7"/>
<sequence length="52" mass="6030">MSGSRQLLEEPNHAGMRGILRPCMYETTWLKEAHSIRTPQLSVLDLEQFWDG</sequence>
<reference evidence="2" key="3">
    <citation type="submission" date="2015-04" db="UniProtKB">
        <authorList>
            <consortium name="EnsemblPlants"/>
        </authorList>
    </citation>
    <scope>IDENTIFICATION</scope>
    <source>
        <strain evidence="2">cv. Jemalong A17</strain>
    </source>
</reference>
<reference evidence="1 3" key="1">
    <citation type="journal article" date="2011" name="Nature">
        <title>The Medicago genome provides insight into the evolution of rhizobial symbioses.</title>
        <authorList>
            <person name="Young N.D."/>
            <person name="Debelle F."/>
            <person name="Oldroyd G.E."/>
            <person name="Geurts R."/>
            <person name="Cannon S.B."/>
            <person name="Udvardi M.K."/>
            <person name="Benedito V.A."/>
            <person name="Mayer K.F."/>
            <person name="Gouzy J."/>
            <person name="Schoof H."/>
            <person name="Van de Peer Y."/>
            <person name="Proost S."/>
            <person name="Cook D.R."/>
            <person name="Meyers B.C."/>
            <person name="Spannagl M."/>
            <person name="Cheung F."/>
            <person name="De Mita S."/>
            <person name="Krishnakumar V."/>
            <person name="Gundlach H."/>
            <person name="Zhou S."/>
            <person name="Mudge J."/>
            <person name="Bharti A.K."/>
            <person name="Murray J.D."/>
            <person name="Naoumkina M.A."/>
            <person name="Rosen B."/>
            <person name="Silverstein K.A."/>
            <person name="Tang H."/>
            <person name="Rombauts S."/>
            <person name="Zhao P.X."/>
            <person name="Zhou P."/>
            <person name="Barbe V."/>
            <person name="Bardou P."/>
            <person name="Bechner M."/>
            <person name="Bellec A."/>
            <person name="Berger A."/>
            <person name="Berges H."/>
            <person name="Bidwell S."/>
            <person name="Bisseling T."/>
            <person name="Choisne N."/>
            <person name="Couloux A."/>
            <person name="Denny R."/>
            <person name="Deshpande S."/>
            <person name="Dai X."/>
            <person name="Doyle J.J."/>
            <person name="Dudez A.M."/>
            <person name="Farmer A.D."/>
            <person name="Fouteau S."/>
            <person name="Franken C."/>
            <person name="Gibelin C."/>
            <person name="Gish J."/>
            <person name="Goldstein S."/>
            <person name="Gonzalez A.J."/>
            <person name="Green P.J."/>
            <person name="Hallab A."/>
            <person name="Hartog M."/>
            <person name="Hua A."/>
            <person name="Humphray S.J."/>
            <person name="Jeong D.H."/>
            <person name="Jing Y."/>
            <person name="Jocker A."/>
            <person name="Kenton S.M."/>
            <person name="Kim D.J."/>
            <person name="Klee K."/>
            <person name="Lai H."/>
            <person name="Lang C."/>
            <person name="Lin S."/>
            <person name="Macmil S.L."/>
            <person name="Magdelenat G."/>
            <person name="Matthews L."/>
            <person name="McCorrison J."/>
            <person name="Monaghan E.L."/>
            <person name="Mun J.H."/>
            <person name="Najar F.Z."/>
            <person name="Nicholson C."/>
            <person name="Noirot C."/>
            <person name="O'Bleness M."/>
            <person name="Paule C.R."/>
            <person name="Poulain J."/>
            <person name="Prion F."/>
            <person name="Qin B."/>
            <person name="Qu C."/>
            <person name="Retzel E.F."/>
            <person name="Riddle C."/>
            <person name="Sallet E."/>
            <person name="Samain S."/>
            <person name="Samson N."/>
            <person name="Sanders I."/>
            <person name="Saurat O."/>
            <person name="Scarpelli C."/>
            <person name="Schiex T."/>
            <person name="Segurens B."/>
            <person name="Severin A.J."/>
            <person name="Sherrier D.J."/>
            <person name="Shi R."/>
            <person name="Sims S."/>
            <person name="Singer S.R."/>
            <person name="Sinharoy S."/>
            <person name="Sterck L."/>
            <person name="Viollet A."/>
            <person name="Wang B.B."/>
            <person name="Wang K."/>
            <person name="Wang M."/>
            <person name="Wang X."/>
            <person name="Warfsmann J."/>
            <person name="Weissenbach J."/>
            <person name="White D.D."/>
            <person name="White J.D."/>
            <person name="Wiley G.B."/>
            <person name="Wincker P."/>
            <person name="Xing Y."/>
            <person name="Yang L."/>
            <person name="Yao Z."/>
            <person name="Ying F."/>
            <person name="Zhai J."/>
            <person name="Zhou L."/>
            <person name="Zuber A."/>
            <person name="Denarie J."/>
            <person name="Dixon R.A."/>
            <person name="May G.D."/>
            <person name="Schwartz D.C."/>
            <person name="Rogers J."/>
            <person name="Quetier F."/>
            <person name="Town C.D."/>
            <person name="Roe B.A."/>
        </authorList>
    </citation>
    <scope>NUCLEOTIDE SEQUENCE [LARGE SCALE GENOMIC DNA]</scope>
    <source>
        <strain evidence="1">A17</strain>
        <strain evidence="2 3">cv. Jemalong A17</strain>
    </source>
</reference>
<evidence type="ECO:0000313" key="1">
    <source>
        <dbReference type="EMBL" id="AES73796.1"/>
    </source>
</evidence>
<accession>G7J2S7</accession>
<name>G7J2S7_MEDTR</name>
<evidence type="ECO:0000313" key="2">
    <source>
        <dbReference type="EnsemblPlants" id="AES73796"/>
    </source>
</evidence>
<dbReference type="HOGENOM" id="CLU_3090246_0_0_1"/>
<proteinExistence type="predicted"/>